<feature type="region of interest" description="Disordered" evidence="1">
    <location>
        <begin position="75"/>
        <end position="94"/>
    </location>
</feature>
<dbReference type="PANTHER" id="PTHR33053">
    <property type="entry name" value="PROTEIN, PUTATIVE-RELATED"/>
    <property type="match status" value="1"/>
</dbReference>
<dbReference type="Proteomes" id="UP001153292">
    <property type="component" value="Chromosome 2"/>
</dbReference>
<protein>
    <recommendedName>
        <fullName evidence="4">Transposase domain-containing protein</fullName>
    </recommendedName>
</protein>
<reference evidence="2" key="1">
    <citation type="submission" date="2021-12" db="EMBL/GenBank/DDBJ databases">
        <authorList>
            <person name="King R."/>
        </authorList>
    </citation>
    <scope>NUCLEOTIDE SEQUENCE</scope>
</reference>
<gene>
    <name evidence="2" type="ORF">CHILSU_LOCUS4902</name>
</gene>
<dbReference type="PANTHER" id="PTHR33053:SF9">
    <property type="entry name" value="AGAP000105-PA"/>
    <property type="match status" value="1"/>
</dbReference>
<proteinExistence type="predicted"/>
<sequence>MDLNKWRRFKRSGGYRRKVSKKYFEMKSISEFVSSGSKEKFLNKKEPGEVGEVCDGSVHGKMEIDLDNCEDNFTESCNDQEDTENDSGSINSGFNDGDHTEFDKNYELQVDIKQWAIRNNISHSALNELSAILNKRIKYALPRDARTILKTNNKTIDVTTGGTGHYWHNCLIDQLRKVLAIVDQIPNLISLNINIDGLPIYNSSRQQFWPILCSIFEIPKLSPLIIGIYAGTSKPSNLSAYLDPMVTELKQLENGLVVKSKTGNDVIVTVQIRAFICDSPARAFIKGVANFNSKHGCLKCTVVGEYSHVSHAVTFPTYDCPKRNNEDFRAKKYEEHHKQDSPLLQLKIDMIENFPVADSLHLIDLGLMKRLLLGWRDGNFGKYLTKWSARDIEKINSFLSKCRMPTEIHRSVGTIDVLAHWKGSEYRTFLYYHSIIILKYVLNYDAYFHFLNLYCAIRICSNEKHFIFLQIADQMLAYFIQNFKIYYGKDYITSNIHNLKHVVDEVRKYGKLHSFNAYPFENKLYTIKRMIRHGNKPLQQVAKRLNEQLTAEIEHFHEDLLIKYPFIKTYQRKGVLKHVLHFESYILSTQKENKWFLSDQDHVVELNSICFEDTDEINEILLNGHRITQIQNVFDKPLKSSFLDIYKCDCNNINKIEAVYGVKNVKCKLVCIEFNSELFFIPLLHTL</sequence>
<organism evidence="2 3">
    <name type="scientific">Chilo suppressalis</name>
    <name type="common">Asiatic rice borer moth</name>
    <dbReference type="NCBI Taxonomy" id="168631"/>
    <lineage>
        <taxon>Eukaryota</taxon>
        <taxon>Metazoa</taxon>
        <taxon>Ecdysozoa</taxon>
        <taxon>Arthropoda</taxon>
        <taxon>Hexapoda</taxon>
        <taxon>Insecta</taxon>
        <taxon>Pterygota</taxon>
        <taxon>Neoptera</taxon>
        <taxon>Endopterygota</taxon>
        <taxon>Lepidoptera</taxon>
        <taxon>Glossata</taxon>
        <taxon>Ditrysia</taxon>
        <taxon>Pyraloidea</taxon>
        <taxon>Crambidae</taxon>
        <taxon>Crambinae</taxon>
        <taxon>Chilo</taxon>
    </lineage>
</organism>
<evidence type="ECO:0000256" key="1">
    <source>
        <dbReference type="SAM" id="MobiDB-lite"/>
    </source>
</evidence>
<evidence type="ECO:0008006" key="4">
    <source>
        <dbReference type="Google" id="ProtNLM"/>
    </source>
</evidence>
<accession>A0ABN8B6Y6</accession>
<name>A0ABN8B6Y6_CHISP</name>
<dbReference type="EMBL" id="OU963895">
    <property type="protein sequence ID" value="CAH0401670.1"/>
    <property type="molecule type" value="Genomic_DNA"/>
</dbReference>
<feature type="compositionally biased region" description="Acidic residues" evidence="1">
    <location>
        <begin position="75"/>
        <end position="85"/>
    </location>
</feature>
<evidence type="ECO:0000313" key="2">
    <source>
        <dbReference type="EMBL" id="CAH0401670.1"/>
    </source>
</evidence>
<keyword evidence="3" id="KW-1185">Reference proteome</keyword>
<evidence type="ECO:0000313" key="3">
    <source>
        <dbReference type="Proteomes" id="UP001153292"/>
    </source>
</evidence>